<organism evidence="2 3">
    <name type="scientific">Pseudomicrostroma glucosiphilum</name>
    <dbReference type="NCBI Taxonomy" id="1684307"/>
    <lineage>
        <taxon>Eukaryota</taxon>
        <taxon>Fungi</taxon>
        <taxon>Dikarya</taxon>
        <taxon>Basidiomycota</taxon>
        <taxon>Ustilaginomycotina</taxon>
        <taxon>Exobasidiomycetes</taxon>
        <taxon>Microstromatales</taxon>
        <taxon>Microstromatales incertae sedis</taxon>
        <taxon>Pseudomicrostroma</taxon>
    </lineage>
</organism>
<feature type="transmembrane region" description="Helical" evidence="1">
    <location>
        <begin position="85"/>
        <end position="107"/>
    </location>
</feature>
<dbReference type="Pfam" id="PF13398">
    <property type="entry name" value="Peptidase_M50B"/>
    <property type="match status" value="1"/>
</dbReference>
<keyword evidence="3" id="KW-1185">Reference proteome</keyword>
<keyword evidence="1" id="KW-0812">Transmembrane</keyword>
<feature type="transmembrane region" description="Helical" evidence="1">
    <location>
        <begin position="250"/>
        <end position="271"/>
    </location>
</feature>
<keyword evidence="1" id="KW-0472">Membrane</keyword>
<protein>
    <recommendedName>
        <fullName evidence="4">Peptidase M50B-like-domain-containing protein</fullName>
    </recommendedName>
</protein>
<dbReference type="GeneID" id="37013898"/>
<dbReference type="RefSeq" id="XP_025349168.1">
    <property type="nucleotide sequence ID" value="XM_025492164.1"/>
</dbReference>
<proteinExistence type="predicted"/>
<feature type="transmembrane region" description="Helical" evidence="1">
    <location>
        <begin position="156"/>
        <end position="172"/>
    </location>
</feature>
<evidence type="ECO:0000313" key="3">
    <source>
        <dbReference type="Proteomes" id="UP000245942"/>
    </source>
</evidence>
<sequence length="296" mass="32497">MPMLYQPLAGGQAPSGTLDYAPLDGAIKHPSLTRSVIRSLVRRASRIDPTSDQIRIIIVACVYVLVIGILWNVPYLKLIIYPFKLLTVAFHEFSHAIVGLITGAKIVSVKLDPNEGGATVMKGGISWLSLPAGYLGSSFIGAAMIACAFDIRASKVMTIIIGVVFLFTLWWARRDWLTWLLLLAVAGLIVAFWFIAEGVALQYLVLFLGVMSCLYSCFDILEDLVFRKVEESDASAFSRLVGGSPQAWGVLWFLISVIFFAAGLIIGIVAFKTSTSAQRADNFLNPRDEYVVLMPR</sequence>
<evidence type="ECO:0000313" key="2">
    <source>
        <dbReference type="EMBL" id="PWN22008.1"/>
    </source>
</evidence>
<evidence type="ECO:0008006" key="4">
    <source>
        <dbReference type="Google" id="ProtNLM"/>
    </source>
</evidence>
<accession>A0A316UAX9</accession>
<dbReference type="PANTHER" id="PTHR33979:SF2">
    <property type="entry name" value="PEPTIDASE M50B-LIKE-DOMAIN-CONTAINING PROTEIN"/>
    <property type="match status" value="1"/>
</dbReference>
<dbReference type="OrthoDB" id="40823at2759"/>
<dbReference type="PANTHER" id="PTHR33979">
    <property type="entry name" value="OS02G0221600 PROTEIN"/>
    <property type="match status" value="1"/>
</dbReference>
<dbReference type="InterPro" id="IPR049500">
    <property type="entry name" value="Peptidase_M50B-like"/>
</dbReference>
<feature type="transmembrane region" description="Helical" evidence="1">
    <location>
        <begin position="54"/>
        <end position="73"/>
    </location>
</feature>
<gene>
    <name evidence="2" type="ORF">BCV69DRAFT_281917</name>
</gene>
<dbReference type="EMBL" id="KZ819324">
    <property type="protein sequence ID" value="PWN22008.1"/>
    <property type="molecule type" value="Genomic_DNA"/>
</dbReference>
<evidence type="ECO:0000256" key="1">
    <source>
        <dbReference type="SAM" id="Phobius"/>
    </source>
</evidence>
<dbReference type="STRING" id="1684307.A0A316UAX9"/>
<dbReference type="Proteomes" id="UP000245942">
    <property type="component" value="Unassembled WGS sequence"/>
</dbReference>
<feature type="transmembrane region" description="Helical" evidence="1">
    <location>
        <begin position="203"/>
        <end position="221"/>
    </location>
</feature>
<name>A0A316UAX9_9BASI</name>
<reference evidence="2 3" key="1">
    <citation type="journal article" date="2018" name="Mol. Biol. Evol.">
        <title>Broad Genomic Sampling Reveals a Smut Pathogenic Ancestry of the Fungal Clade Ustilaginomycotina.</title>
        <authorList>
            <person name="Kijpornyongpan T."/>
            <person name="Mondo S.J."/>
            <person name="Barry K."/>
            <person name="Sandor L."/>
            <person name="Lee J."/>
            <person name="Lipzen A."/>
            <person name="Pangilinan J."/>
            <person name="LaButti K."/>
            <person name="Hainaut M."/>
            <person name="Henrissat B."/>
            <person name="Grigoriev I.V."/>
            <person name="Spatafora J.W."/>
            <person name="Aime M.C."/>
        </authorList>
    </citation>
    <scope>NUCLEOTIDE SEQUENCE [LARGE SCALE GENOMIC DNA]</scope>
    <source>
        <strain evidence="2 3">MCA 4718</strain>
    </source>
</reference>
<dbReference type="AlphaFoldDB" id="A0A316UAX9"/>
<feature type="transmembrane region" description="Helical" evidence="1">
    <location>
        <begin position="178"/>
        <end position="196"/>
    </location>
</feature>
<feature type="transmembrane region" description="Helical" evidence="1">
    <location>
        <begin position="127"/>
        <end position="149"/>
    </location>
</feature>
<keyword evidence="1" id="KW-1133">Transmembrane helix</keyword>